<dbReference type="Gene3D" id="3.20.20.100">
    <property type="entry name" value="NADP-dependent oxidoreductase domain"/>
    <property type="match status" value="1"/>
</dbReference>
<dbReference type="PRINTS" id="PR00069">
    <property type="entry name" value="ALDKETRDTASE"/>
</dbReference>
<comment type="caution">
    <text evidence="5">The sequence shown here is derived from an EMBL/GenBank/DDBJ whole genome shotgun (WGS) entry which is preliminary data.</text>
</comment>
<evidence type="ECO:0000313" key="6">
    <source>
        <dbReference type="Proteomes" id="UP001499933"/>
    </source>
</evidence>
<dbReference type="PANTHER" id="PTHR43827">
    <property type="entry name" value="2,5-DIKETO-D-GLUCONIC ACID REDUCTASE"/>
    <property type="match status" value="1"/>
</dbReference>
<name>A0ABN2RDN8_9MICO</name>
<comment type="similarity">
    <text evidence="1">Belongs to the aldo/keto reductase family.</text>
</comment>
<keyword evidence="2" id="KW-0521">NADP</keyword>
<feature type="domain" description="NADP-dependent oxidoreductase" evidence="4">
    <location>
        <begin position="105"/>
        <end position="343"/>
    </location>
</feature>
<proteinExistence type="inferred from homology"/>
<dbReference type="PANTHER" id="PTHR43827:SF3">
    <property type="entry name" value="NADP-DEPENDENT OXIDOREDUCTASE DOMAIN-CONTAINING PROTEIN"/>
    <property type="match status" value="1"/>
</dbReference>
<accession>A0ABN2RDN8</accession>
<sequence length="360" mass="39089">MNFAFTSGELAELGAENLCDHDSVAVPPLWATVSTVPFKGAGRPHCRALRGTQVGVPPHPSEWNLGLLPIPPIPYPLRLGHMASIPQLTLNDGHHIPQLGYGVFRVPPADTERAVFEALEVGYRHIDTAAIYGNEEGVGAAIAASGIRRSDLFITTKLWNNRHDGDAPHAAIAESLDKLRLAQVDLYLVHWPTPAADNYVHAWQKMIEIRDAGLARSIGVSNHLVPHLERIVSETGVTPAVDQIELHPAHQQREVTDWAVASGVAIEAWGPLGQGKYDLFGAAPVAAAARAHGKTPAQAVLRWHLQKGFIVFPKSVRRERLEENLDVFDFDLSDDQIAAIDAMDPGDGSGRVSAHPDEVH</sequence>
<evidence type="ECO:0000256" key="3">
    <source>
        <dbReference type="ARBA" id="ARBA00023002"/>
    </source>
</evidence>
<evidence type="ECO:0000313" key="5">
    <source>
        <dbReference type="EMBL" id="GAA1967454.1"/>
    </source>
</evidence>
<dbReference type="InterPro" id="IPR020471">
    <property type="entry name" value="AKR"/>
</dbReference>
<dbReference type="PROSITE" id="PS00798">
    <property type="entry name" value="ALDOKETO_REDUCTASE_1"/>
    <property type="match status" value="1"/>
</dbReference>
<dbReference type="InterPro" id="IPR018170">
    <property type="entry name" value="Aldo/ket_reductase_CS"/>
</dbReference>
<dbReference type="InterPro" id="IPR036812">
    <property type="entry name" value="NAD(P)_OxRdtase_dom_sf"/>
</dbReference>
<dbReference type="InterPro" id="IPR023210">
    <property type="entry name" value="NADP_OxRdtase_dom"/>
</dbReference>
<gene>
    <name evidence="5" type="ORF">GCM10009776_33090</name>
</gene>
<protein>
    <submittedName>
        <fullName evidence="5">Aldo/keto reductase</fullName>
    </submittedName>
</protein>
<evidence type="ECO:0000256" key="1">
    <source>
        <dbReference type="ARBA" id="ARBA00007905"/>
    </source>
</evidence>
<dbReference type="Proteomes" id="UP001499933">
    <property type="component" value="Unassembled WGS sequence"/>
</dbReference>
<dbReference type="SUPFAM" id="SSF51430">
    <property type="entry name" value="NAD(P)-linked oxidoreductase"/>
    <property type="match status" value="1"/>
</dbReference>
<keyword evidence="6" id="KW-1185">Reference proteome</keyword>
<evidence type="ECO:0000259" key="4">
    <source>
        <dbReference type="Pfam" id="PF00248"/>
    </source>
</evidence>
<organism evidence="5 6">
    <name type="scientific">Microbacterium deminutum</name>
    <dbReference type="NCBI Taxonomy" id="344164"/>
    <lineage>
        <taxon>Bacteria</taxon>
        <taxon>Bacillati</taxon>
        <taxon>Actinomycetota</taxon>
        <taxon>Actinomycetes</taxon>
        <taxon>Micrococcales</taxon>
        <taxon>Microbacteriaceae</taxon>
        <taxon>Microbacterium</taxon>
    </lineage>
</organism>
<dbReference type="EMBL" id="BAAAOG010000009">
    <property type="protein sequence ID" value="GAA1967454.1"/>
    <property type="molecule type" value="Genomic_DNA"/>
</dbReference>
<evidence type="ECO:0000256" key="2">
    <source>
        <dbReference type="ARBA" id="ARBA00022857"/>
    </source>
</evidence>
<dbReference type="Pfam" id="PF00248">
    <property type="entry name" value="Aldo_ket_red"/>
    <property type="match status" value="1"/>
</dbReference>
<reference evidence="5 6" key="1">
    <citation type="journal article" date="2019" name="Int. J. Syst. Evol. Microbiol.">
        <title>The Global Catalogue of Microorganisms (GCM) 10K type strain sequencing project: providing services to taxonomists for standard genome sequencing and annotation.</title>
        <authorList>
            <consortium name="The Broad Institute Genomics Platform"/>
            <consortium name="The Broad Institute Genome Sequencing Center for Infectious Disease"/>
            <person name="Wu L."/>
            <person name="Ma J."/>
        </authorList>
    </citation>
    <scope>NUCLEOTIDE SEQUENCE [LARGE SCALE GENOMIC DNA]</scope>
    <source>
        <strain evidence="5 6">JCM 14901</strain>
    </source>
</reference>
<keyword evidence="3" id="KW-0560">Oxidoreductase</keyword>